<keyword evidence="3" id="KW-1185">Reference proteome</keyword>
<feature type="domain" description="Piwi" evidence="1">
    <location>
        <begin position="93"/>
        <end position="126"/>
    </location>
</feature>
<dbReference type="InterPro" id="IPR012337">
    <property type="entry name" value="RNaseH-like_sf"/>
</dbReference>
<dbReference type="InterPro" id="IPR003165">
    <property type="entry name" value="Piwi"/>
</dbReference>
<dbReference type="EnsemblMetazoa" id="GBRI005181-RA">
    <property type="protein sequence ID" value="GBRI005181-PA"/>
    <property type="gene ID" value="GBRI005181"/>
</dbReference>
<feature type="domain" description="Piwi" evidence="1">
    <location>
        <begin position="35"/>
        <end position="71"/>
    </location>
</feature>
<dbReference type="AlphaFoldDB" id="A0A1A9W3L2"/>
<evidence type="ECO:0000259" key="1">
    <source>
        <dbReference type="PROSITE" id="PS50822"/>
    </source>
</evidence>
<sequence>MKMRISDSVYEEMGDDRNESYAQTIDNVNSRDPQILMLVMVTNNEEKYSCIKKKCCVDRPVPSQVVTLRTIAIKVVIQMNGKLMAPWMIDMPLKAYRSEHGTLPKRIFFFRDGVGDGQLYRVFNTENPVPSTVVDDVITLPERYDFFLMSQPVCQGTVSSTSYNVLHDNMGLQLKRYKYLLIK</sequence>
<accession>A0A1A9W3L2</accession>
<dbReference type="GO" id="GO:0003676">
    <property type="term" value="F:nucleic acid binding"/>
    <property type="evidence" value="ECO:0007669"/>
    <property type="project" value="InterPro"/>
</dbReference>
<dbReference type="Gene3D" id="3.30.420.10">
    <property type="entry name" value="Ribonuclease H-like superfamily/Ribonuclease H"/>
    <property type="match status" value="2"/>
</dbReference>
<protein>
    <recommendedName>
        <fullName evidence="1">Piwi domain-containing protein</fullName>
    </recommendedName>
</protein>
<dbReference type="STRING" id="37001.A0A1A9W3L2"/>
<dbReference type="Gene3D" id="3.40.50.2300">
    <property type="match status" value="1"/>
</dbReference>
<evidence type="ECO:0000313" key="2">
    <source>
        <dbReference type="EnsemblMetazoa" id="GBRI005181-PA"/>
    </source>
</evidence>
<dbReference type="PANTHER" id="PTHR22891">
    <property type="entry name" value="EUKARYOTIC TRANSLATION INITIATION FACTOR 2C"/>
    <property type="match status" value="1"/>
</dbReference>
<dbReference type="Proteomes" id="UP000091820">
    <property type="component" value="Unassembled WGS sequence"/>
</dbReference>
<proteinExistence type="predicted"/>
<dbReference type="SUPFAM" id="SSF53098">
    <property type="entry name" value="Ribonuclease H-like"/>
    <property type="match status" value="1"/>
</dbReference>
<dbReference type="Pfam" id="PF02171">
    <property type="entry name" value="Piwi"/>
    <property type="match status" value="2"/>
</dbReference>
<organism evidence="2 3">
    <name type="scientific">Glossina brevipalpis</name>
    <dbReference type="NCBI Taxonomy" id="37001"/>
    <lineage>
        <taxon>Eukaryota</taxon>
        <taxon>Metazoa</taxon>
        <taxon>Ecdysozoa</taxon>
        <taxon>Arthropoda</taxon>
        <taxon>Hexapoda</taxon>
        <taxon>Insecta</taxon>
        <taxon>Pterygota</taxon>
        <taxon>Neoptera</taxon>
        <taxon>Endopterygota</taxon>
        <taxon>Diptera</taxon>
        <taxon>Brachycera</taxon>
        <taxon>Muscomorpha</taxon>
        <taxon>Hippoboscoidea</taxon>
        <taxon>Glossinidae</taxon>
        <taxon>Glossina</taxon>
    </lineage>
</organism>
<dbReference type="SMART" id="SM00950">
    <property type="entry name" value="Piwi"/>
    <property type="match status" value="1"/>
</dbReference>
<dbReference type="InterPro" id="IPR036397">
    <property type="entry name" value="RNaseH_sf"/>
</dbReference>
<name>A0A1A9W3L2_9MUSC</name>
<reference evidence="2" key="2">
    <citation type="submission" date="2020-05" db="UniProtKB">
        <authorList>
            <consortium name="EnsemblMetazoa"/>
        </authorList>
    </citation>
    <scope>IDENTIFICATION</scope>
    <source>
        <strain evidence="2">IAEA</strain>
    </source>
</reference>
<dbReference type="PROSITE" id="PS50822">
    <property type="entry name" value="PIWI"/>
    <property type="match status" value="2"/>
</dbReference>
<dbReference type="VEuPathDB" id="VectorBase:GBRI005181"/>
<evidence type="ECO:0000313" key="3">
    <source>
        <dbReference type="Proteomes" id="UP000091820"/>
    </source>
</evidence>
<reference evidence="3" key="1">
    <citation type="submission" date="2014-03" db="EMBL/GenBank/DDBJ databases">
        <authorList>
            <person name="Aksoy S."/>
            <person name="Warren W."/>
            <person name="Wilson R.K."/>
        </authorList>
    </citation>
    <scope>NUCLEOTIDE SEQUENCE [LARGE SCALE GENOMIC DNA]</scope>
    <source>
        <strain evidence="3">IAEA</strain>
    </source>
</reference>